<feature type="domain" description="Methylguanine DNA methyltransferase ribonuclease-like" evidence="10">
    <location>
        <begin position="16"/>
        <end position="71"/>
    </location>
</feature>
<dbReference type="STRING" id="1122949.GCA_000378725_01189"/>
<feature type="domain" description="Methylated-DNA-[protein]-cysteine S-methyltransferase DNA binding" evidence="9">
    <location>
        <begin position="80"/>
        <end position="164"/>
    </location>
</feature>
<dbReference type="CDD" id="cd06445">
    <property type="entry name" value="ATase"/>
    <property type="match status" value="1"/>
</dbReference>
<keyword evidence="5 11" id="KW-0808">Transferase</keyword>
<dbReference type="Gene3D" id="3.30.160.70">
    <property type="entry name" value="Methylated DNA-protein cysteine methyltransferase domain"/>
    <property type="match status" value="1"/>
</dbReference>
<dbReference type="SUPFAM" id="SSF46767">
    <property type="entry name" value="Methylated DNA-protein cysteine methyltransferase, C-terminal domain"/>
    <property type="match status" value="1"/>
</dbReference>
<dbReference type="EMBL" id="UGSZ01000001">
    <property type="protein sequence ID" value="SUB57246.1"/>
    <property type="molecule type" value="Genomic_DNA"/>
</dbReference>
<evidence type="ECO:0000313" key="12">
    <source>
        <dbReference type="Proteomes" id="UP000255517"/>
    </source>
</evidence>
<protein>
    <recommendedName>
        <fullName evidence="3">methylated-DNA--[protein]-cysteine S-methyltransferase</fullName>
        <ecNumber evidence="3">2.1.1.63</ecNumber>
    </recommendedName>
</protein>
<dbReference type="GO" id="GO:0006281">
    <property type="term" value="P:DNA repair"/>
    <property type="evidence" value="ECO:0007669"/>
    <property type="project" value="UniProtKB-KW"/>
</dbReference>
<sequence>MSFKWKYKTPEQFDDLMMISDGENLTALFFINSCYPYKVKEDLQIKNLPIFDNTCKWLDEYFSGSLPNFTPKIKINNLTKFRKKVSDIMAQIPYGKTITYSDIACKIARETTINKMSSQAVGGAVGFNPISLIIPCHRVVGKNGSLTGYGGGIKNKYYLLKHENNDMSKFFIPKMRTCL</sequence>
<dbReference type="InterPro" id="IPR036217">
    <property type="entry name" value="MethylDNA_cys_MeTrfase_DNAb"/>
</dbReference>
<dbReference type="PANTHER" id="PTHR10815">
    <property type="entry name" value="METHYLATED-DNA--PROTEIN-CYSTEINE METHYLTRANSFERASE"/>
    <property type="match status" value="1"/>
</dbReference>
<dbReference type="NCBIfam" id="TIGR00589">
    <property type="entry name" value="ogt"/>
    <property type="match status" value="1"/>
</dbReference>
<comment type="catalytic activity">
    <reaction evidence="8">
        <text>a 6-O-methyl-2'-deoxyguanosine in DNA + L-cysteinyl-[protein] = S-methyl-L-cysteinyl-[protein] + a 2'-deoxyguanosine in DNA</text>
        <dbReference type="Rhea" id="RHEA:24000"/>
        <dbReference type="Rhea" id="RHEA-COMP:10131"/>
        <dbReference type="Rhea" id="RHEA-COMP:10132"/>
        <dbReference type="Rhea" id="RHEA-COMP:11367"/>
        <dbReference type="Rhea" id="RHEA-COMP:11368"/>
        <dbReference type="ChEBI" id="CHEBI:29950"/>
        <dbReference type="ChEBI" id="CHEBI:82612"/>
        <dbReference type="ChEBI" id="CHEBI:85445"/>
        <dbReference type="ChEBI" id="CHEBI:85448"/>
        <dbReference type="EC" id="2.1.1.63"/>
    </reaction>
</comment>
<dbReference type="InterPro" id="IPR036631">
    <property type="entry name" value="MGMT_N_sf"/>
</dbReference>
<dbReference type="Gene3D" id="1.10.10.10">
    <property type="entry name" value="Winged helix-like DNA-binding domain superfamily/Winged helix DNA-binding domain"/>
    <property type="match status" value="1"/>
</dbReference>
<evidence type="ECO:0000256" key="3">
    <source>
        <dbReference type="ARBA" id="ARBA00011918"/>
    </source>
</evidence>
<dbReference type="PROSITE" id="PS00374">
    <property type="entry name" value="MGMT"/>
    <property type="match status" value="1"/>
</dbReference>
<evidence type="ECO:0000259" key="10">
    <source>
        <dbReference type="Pfam" id="PF02870"/>
    </source>
</evidence>
<dbReference type="InterPro" id="IPR001497">
    <property type="entry name" value="MethylDNA_cys_MeTrfase_AS"/>
</dbReference>
<evidence type="ECO:0000256" key="2">
    <source>
        <dbReference type="ARBA" id="ARBA00008711"/>
    </source>
</evidence>
<dbReference type="EC" id="2.1.1.63" evidence="3"/>
<keyword evidence="7" id="KW-0234">DNA repair</keyword>
<reference evidence="11 12" key="1">
    <citation type="submission" date="2018-06" db="EMBL/GenBank/DDBJ databases">
        <authorList>
            <consortium name="Pathogen Informatics"/>
            <person name="Doyle S."/>
        </authorList>
    </citation>
    <scope>NUCLEOTIDE SEQUENCE [LARGE SCALE GENOMIC DNA]</scope>
    <source>
        <strain evidence="11 12">NCTC13149</strain>
    </source>
</reference>
<keyword evidence="4 11" id="KW-0489">Methyltransferase</keyword>
<dbReference type="RefSeq" id="WP_019034914.1">
    <property type="nucleotide sequence ID" value="NZ_CAMUOS010000001.1"/>
</dbReference>
<accession>A0A379C6L1</accession>
<proteinExistence type="inferred from homology"/>
<dbReference type="InterPro" id="IPR008332">
    <property type="entry name" value="MethylG_MeTrfase_N"/>
</dbReference>
<evidence type="ECO:0000256" key="5">
    <source>
        <dbReference type="ARBA" id="ARBA00022679"/>
    </source>
</evidence>
<evidence type="ECO:0000256" key="1">
    <source>
        <dbReference type="ARBA" id="ARBA00001286"/>
    </source>
</evidence>
<comment type="similarity">
    <text evidence="2">Belongs to the MGMT family.</text>
</comment>
<dbReference type="Proteomes" id="UP000255517">
    <property type="component" value="Unassembled WGS sequence"/>
</dbReference>
<evidence type="ECO:0000313" key="11">
    <source>
        <dbReference type="EMBL" id="SUB57246.1"/>
    </source>
</evidence>
<evidence type="ECO:0000259" key="9">
    <source>
        <dbReference type="Pfam" id="PF01035"/>
    </source>
</evidence>
<dbReference type="Pfam" id="PF02870">
    <property type="entry name" value="Methyltransf_1N"/>
    <property type="match status" value="1"/>
</dbReference>
<name>A0A379C6L1_9FIRM</name>
<organism evidence="11 12">
    <name type="scientific">Peptoniphilus lacrimalis</name>
    <dbReference type="NCBI Taxonomy" id="33031"/>
    <lineage>
        <taxon>Bacteria</taxon>
        <taxon>Bacillati</taxon>
        <taxon>Bacillota</taxon>
        <taxon>Tissierellia</taxon>
        <taxon>Tissierellales</taxon>
        <taxon>Peptoniphilaceae</taxon>
        <taxon>Peptoniphilus</taxon>
    </lineage>
</organism>
<dbReference type="AlphaFoldDB" id="A0A379C6L1"/>
<dbReference type="PANTHER" id="PTHR10815:SF5">
    <property type="entry name" value="METHYLATED-DNA--PROTEIN-CYSTEINE METHYLTRANSFERASE"/>
    <property type="match status" value="1"/>
</dbReference>
<evidence type="ECO:0000256" key="7">
    <source>
        <dbReference type="ARBA" id="ARBA00023204"/>
    </source>
</evidence>
<evidence type="ECO:0000256" key="6">
    <source>
        <dbReference type="ARBA" id="ARBA00022763"/>
    </source>
</evidence>
<dbReference type="FunFam" id="1.10.10.10:FF:000214">
    <property type="entry name" value="Methylated-DNA--protein-cysteine methyltransferase"/>
    <property type="match status" value="1"/>
</dbReference>
<dbReference type="GO" id="GO:0032259">
    <property type="term" value="P:methylation"/>
    <property type="evidence" value="ECO:0007669"/>
    <property type="project" value="UniProtKB-KW"/>
</dbReference>
<evidence type="ECO:0000256" key="4">
    <source>
        <dbReference type="ARBA" id="ARBA00022603"/>
    </source>
</evidence>
<keyword evidence="6" id="KW-0227">DNA damage</keyword>
<dbReference type="InterPro" id="IPR036388">
    <property type="entry name" value="WH-like_DNA-bd_sf"/>
</dbReference>
<dbReference type="GO" id="GO:0003908">
    <property type="term" value="F:methylated-DNA-[protein]-cysteine S-methyltransferase activity"/>
    <property type="evidence" value="ECO:0007669"/>
    <property type="project" value="UniProtKB-EC"/>
</dbReference>
<dbReference type="Pfam" id="PF01035">
    <property type="entry name" value="DNA_binding_1"/>
    <property type="match status" value="1"/>
</dbReference>
<dbReference type="OrthoDB" id="9802228at2"/>
<evidence type="ECO:0000256" key="8">
    <source>
        <dbReference type="ARBA" id="ARBA00049348"/>
    </source>
</evidence>
<dbReference type="InterPro" id="IPR014048">
    <property type="entry name" value="MethylDNA_cys_MeTrfase_DNA-bd"/>
</dbReference>
<comment type="catalytic activity">
    <reaction evidence="1">
        <text>a 4-O-methyl-thymidine in DNA + L-cysteinyl-[protein] = a thymidine in DNA + S-methyl-L-cysteinyl-[protein]</text>
        <dbReference type="Rhea" id="RHEA:53428"/>
        <dbReference type="Rhea" id="RHEA-COMP:10131"/>
        <dbReference type="Rhea" id="RHEA-COMP:10132"/>
        <dbReference type="Rhea" id="RHEA-COMP:13555"/>
        <dbReference type="Rhea" id="RHEA-COMP:13556"/>
        <dbReference type="ChEBI" id="CHEBI:29950"/>
        <dbReference type="ChEBI" id="CHEBI:82612"/>
        <dbReference type="ChEBI" id="CHEBI:137386"/>
        <dbReference type="ChEBI" id="CHEBI:137387"/>
        <dbReference type="EC" id="2.1.1.63"/>
    </reaction>
</comment>
<gene>
    <name evidence="11" type="primary">adaB</name>
    <name evidence="11" type="ORF">NCTC13149_01081</name>
</gene>
<dbReference type="SUPFAM" id="SSF53155">
    <property type="entry name" value="Methylated DNA-protein cysteine methyltransferase domain"/>
    <property type="match status" value="1"/>
</dbReference>